<reference evidence="1" key="1">
    <citation type="submission" date="2022-03" db="EMBL/GenBank/DDBJ databases">
        <title>Streptomyces 7R015 and 7R016 isolated from Barleria lupulina in Thailand.</title>
        <authorList>
            <person name="Kanchanasin P."/>
            <person name="Phongsopitanun W."/>
            <person name="Tanasupawat S."/>
        </authorList>
    </citation>
    <scope>NUCLEOTIDE SEQUENCE</scope>
    <source>
        <strain evidence="1">7R015</strain>
    </source>
</reference>
<name>A0ABS9Y879_9ACTN</name>
<gene>
    <name evidence="1" type="ORF">MQP27_13515</name>
</gene>
<comment type="caution">
    <text evidence="1">The sequence shown here is derived from an EMBL/GenBank/DDBJ whole genome shotgun (WGS) entry which is preliminary data.</text>
</comment>
<dbReference type="EMBL" id="JALDAY010000004">
    <property type="protein sequence ID" value="MCI3272131.1"/>
    <property type="molecule type" value="Genomic_DNA"/>
</dbReference>
<evidence type="ECO:0000313" key="1">
    <source>
        <dbReference type="EMBL" id="MCI3272131.1"/>
    </source>
</evidence>
<proteinExistence type="predicted"/>
<dbReference type="RefSeq" id="WP_242765300.1">
    <property type="nucleotide sequence ID" value="NZ_JALDAY010000004.1"/>
</dbReference>
<dbReference type="Pfam" id="PF21848">
    <property type="entry name" value="DUF6907"/>
    <property type="match status" value="1"/>
</dbReference>
<dbReference type="InterPro" id="IPR054202">
    <property type="entry name" value="DUF6907"/>
</dbReference>
<organism evidence="1 2">
    <name type="scientific">Streptomyces cylindrosporus</name>
    <dbReference type="NCBI Taxonomy" id="2927583"/>
    <lineage>
        <taxon>Bacteria</taxon>
        <taxon>Bacillati</taxon>
        <taxon>Actinomycetota</taxon>
        <taxon>Actinomycetes</taxon>
        <taxon>Kitasatosporales</taxon>
        <taxon>Streptomycetaceae</taxon>
        <taxon>Streptomyces</taxon>
    </lineage>
</organism>
<accession>A0ABS9Y879</accession>
<dbReference type="Proteomes" id="UP001165269">
    <property type="component" value="Unassembled WGS sequence"/>
</dbReference>
<evidence type="ECO:0000313" key="2">
    <source>
        <dbReference type="Proteomes" id="UP001165269"/>
    </source>
</evidence>
<keyword evidence="2" id="KW-1185">Reference proteome</keyword>
<sequence>MAHSAMPDDHRTAQVKVLVTKSLKIDEPDWCVGHAGDRAEFKVDITHYGPEHSIEINGITTCRAMLAQSPYSETSSPAPVLYVEDGDITGSYTPDEVEQLADALTETATRLRTLGRNLAEILDGGTA</sequence>
<protein>
    <submittedName>
        <fullName evidence="1">Uncharacterized protein</fullName>
    </submittedName>
</protein>